<sequence>MSSGLPWLLSYVTVPRVPAACYLVHHLTLYPVQAVGKGPHSMPRSRTMLEYPSYPESAIQRSLYPLAAAAVAYFMIPSLVLDRYRVSTIQEMREAVGVGTQCQHTVKLACFPIRPPAQDSGITDNDTVSPQFAQTNCGETPPALTELGTYLSSASLANFWIPRKLAPTINLTLLRCNPRLECSLLPAAAPAPVFRLCPLREDPPSPDADADADDDDALATSPHPMTMLACGTALSAPPSLFPTSMLTRRFVLVFLMFSKSCCLCASRLEVGYALHQQLYSLPALPAVADAYHPKSRQLPYDYENGAPWASTTNPLWAGLHARRSRPAQSRGTNTLSPYGILLEQQRTDRREKEKDGKRGRQRAWFSLAGVFIWPHLMLASYFKQTLPKFRFCSDSLLVHFMLQSLTSSCTDGTKKSVWQLPPVTWAGQQAVNVSSKPPKIANTRLTVSGSLIPQFGNKGGSVSHCMQLWWFCYKASGQDIMPKIQQRPIREQNTSTPWKVPTRSWKRAILPRPVYIQWGTRRVCIVYMCDLTIDSHQRALKRGFDDDLILRIRLQRSTAVRHPQVEHPRPAKEKTLHNSNSSSNRRAGSCLAFLDFSLYDLHNNGLHTEPGEKCFRGSIIEVALNLVQIALFMIQPPVPGELYMAFKDFVDKLMIQLGRSRNVSSKFPNFLWSLRVSTLPYLWGLPEGVQE</sequence>
<proteinExistence type="predicted"/>
<gene>
    <name evidence="2" type="ORF">CLUP02_13654</name>
</gene>
<dbReference type="GeneID" id="73347602"/>
<reference evidence="2" key="1">
    <citation type="journal article" date="2021" name="Mol. Plant Microbe Interact.">
        <title>Complete Genome Sequence of the Plant-Pathogenic Fungus Colletotrichum lupini.</title>
        <authorList>
            <person name="Baroncelli R."/>
            <person name="Pensec F."/>
            <person name="Da Lio D."/>
            <person name="Boufleur T."/>
            <person name="Vicente I."/>
            <person name="Sarrocco S."/>
            <person name="Picot A."/>
            <person name="Baraldi E."/>
            <person name="Sukno S."/>
            <person name="Thon M."/>
            <person name="Le Floch G."/>
        </authorList>
    </citation>
    <scope>NUCLEOTIDE SEQUENCE</scope>
    <source>
        <strain evidence="2">IMI 504893</strain>
    </source>
</reference>
<accession>A0A9Q8WMC4</accession>
<organism evidence="2 3">
    <name type="scientific">Colletotrichum lupini</name>
    <dbReference type="NCBI Taxonomy" id="145971"/>
    <lineage>
        <taxon>Eukaryota</taxon>
        <taxon>Fungi</taxon>
        <taxon>Dikarya</taxon>
        <taxon>Ascomycota</taxon>
        <taxon>Pezizomycotina</taxon>
        <taxon>Sordariomycetes</taxon>
        <taxon>Hypocreomycetidae</taxon>
        <taxon>Glomerellales</taxon>
        <taxon>Glomerellaceae</taxon>
        <taxon>Colletotrichum</taxon>
        <taxon>Colletotrichum acutatum species complex</taxon>
    </lineage>
</organism>
<feature type="compositionally biased region" description="Basic and acidic residues" evidence="1">
    <location>
        <begin position="563"/>
        <end position="576"/>
    </location>
</feature>
<protein>
    <submittedName>
        <fullName evidence="2">Uncharacterized protein</fullName>
    </submittedName>
</protein>
<name>A0A9Q8WMC4_9PEZI</name>
<evidence type="ECO:0000313" key="2">
    <source>
        <dbReference type="EMBL" id="UQC88132.1"/>
    </source>
</evidence>
<dbReference type="KEGG" id="clup:CLUP02_13654"/>
<dbReference type="Proteomes" id="UP000830671">
    <property type="component" value="Chromosome 7"/>
</dbReference>
<dbReference type="EMBL" id="CP019479">
    <property type="protein sequence ID" value="UQC88132.1"/>
    <property type="molecule type" value="Genomic_DNA"/>
</dbReference>
<keyword evidence="3" id="KW-1185">Reference proteome</keyword>
<dbReference type="RefSeq" id="XP_049149738.1">
    <property type="nucleotide sequence ID" value="XM_049292592.1"/>
</dbReference>
<evidence type="ECO:0000256" key="1">
    <source>
        <dbReference type="SAM" id="MobiDB-lite"/>
    </source>
</evidence>
<evidence type="ECO:0000313" key="3">
    <source>
        <dbReference type="Proteomes" id="UP000830671"/>
    </source>
</evidence>
<dbReference type="AlphaFoldDB" id="A0A9Q8WMC4"/>
<feature type="region of interest" description="Disordered" evidence="1">
    <location>
        <begin position="560"/>
        <end position="585"/>
    </location>
</feature>